<dbReference type="OMA" id="HIQANTQ"/>
<dbReference type="GO" id="GO:0009733">
    <property type="term" value="P:response to auxin"/>
    <property type="evidence" value="ECO:0007669"/>
    <property type="project" value="InterPro"/>
</dbReference>
<protein>
    <submittedName>
        <fullName evidence="2">SAUR-like auxin-responsive protein family</fullName>
    </submittedName>
</protein>
<comment type="caution">
    <text evidence="2">The sequence shown here is derived from an EMBL/GenBank/DDBJ whole genome shotgun (WGS) entry which is preliminary data.</text>
</comment>
<dbReference type="EMBL" id="LFYR01000841">
    <property type="protein sequence ID" value="KMZ68332.1"/>
    <property type="molecule type" value="Genomic_DNA"/>
</dbReference>
<dbReference type="AlphaFoldDB" id="A0A0K9PJC1"/>
<comment type="similarity">
    <text evidence="1">Belongs to the ARG7 family.</text>
</comment>
<dbReference type="Pfam" id="PF02519">
    <property type="entry name" value="Auxin_inducible"/>
    <property type="match status" value="1"/>
</dbReference>
<evidence type="ECO:0000313" key="2">
    <source>
        <dbReference type="EMBL" id="KMZ68332.1"/>
    </source>
</evidence>
<dbReference type="PANTHER" id="PTHR31374:SF119">
    <property type="entry name" value="SAUR-LIKE AUXIN-RESPONSIVE PROTEIN FAMILY"/>
    <property type="match status" value="1"/>
</dbReference>
<dbReference type="OrthoDB" id="1887717at2759"/>
<organism evidence="2 3">
    <name type="scientific">Zostera marina</name>
    <name type="common">Eelgrass</name>
    <dbReference type="NCBI Taxonomy" id="29655"/>
    <lineage>
        <taxon>Eukaryota</taxon>
        <taxon>Viridiplantae</taxon>
        <taxon>Streptophyta</taxon>
        <taxon>Embryophyta</taxon>
        <taxon>Tracheophyta</taxon>
        <taxon>Spermatophyta</taxon>
        <taxon>Magnoliopsida</taxon>
        <taxon>Liliopsida</taxon>
        <taxon>Zosteraceae</taxon>
        <taxon>Zostera</taxon>
    </lineage>
</organism>
<evidence type="ECO:0000256" key="1">
    <source>
        <dbReference type="ARBA" id="ARBA00006974"/>
    </source>
</evidence>
<sequence length="176" mass="20311">MEANNLLNTTTRLRQMLQKWRKRSHKLHISEESEDVHLSLVKKDIDEPCKLPSTSKLWSIRQIVQLRQMLKRWRAIAREHSSSSSSLPSDVPSGHLAVCVGLEYESNTTRYVVPTSYLNHPMFLKLLTRREEVCGFTSIQGPLHIPCRFSFFQEIITHIQANTQPSPSSFIISEIL</sequence>
<reference evidence="3" key="1">
    <citation type="journal article" date="2016" name="Nature">
        <title>The genome of the seagrass Zostera marina reveals angiosperm adaptation to the sea.</title>
        <authorList>
            <person name="Olsen J.L."/>
            <person name="Rouze P."/>
            <person name="Verhelst B."/>
            <person name="Lin Y.-C."/>
            <person name="Bayer T."/>
            <person name="Collen J."/>
            <person name="Dattolo E."/>
            <person name="De Paoli E."/>
            <person name="Dittami S."/>
            <person name="Maumus F."/>
            <person name="Michel G."/>
            <person name="Kersting A."/>
            <person name="Lauritano C."/>
            <person name="Lohaus R."/>
            <person name="Toepel M."/>
            <person name="Tonon T."/>
            <person name="Vanneste K."/>
            <person name="Amirebrahimi M."/>
            <person name="Brakel J."/>
            <person name="Bostroem C."/>
            <person name="Chovatia M."/>
            <person name="Grimwood J."/>
            <person name="Jenkins J.W."/>
            <person name="Jueterbock A."/>
            <person name="Mraz A."/>
            <person name="Stam W.T."/>
            <person name="Tice H."/>
            <person name="Bornberg-Bauer E."/>
            <person name="Green P.J."/>
            <person name="Pearson G.A."/>
            <person name="Procaccini G."/>
            <person name="Duarte C.M."/>
            <person name="Schmutz J."/>
            <person name="Reusch T.B.H."/>
            <person name="Van de Peer Y."/>
        </authorList>
    </citation>
    <scope>NUCLEOTIDE SEQUENCE [LARGE SCALE GENOMIC DNA]</scope>
    <source>
        <strain evidence="3">cv. Finnish</strain>
    </source>
</reference>
<proteinExistence type="inferred from homology"/>
<name>A0A0K9PJC1_ZOSMR</name>
<evidence type="ECO:0000313" key="3">
    <source>
        <dbReference type="Proteomes" id="UP000036987"/>
    </source>
</evidence>
<gene>
    <name evidence="2" type="ORF">ZOSMA_240G00090</name>
</gene>
<dbReference type="Proteomes" id="UP000036987">
    <property type="component" value="Unassembled WGS sequence"/>
</dbReference>
<dbReference type="InterPro" id="IPR003676">
    <property type="entry name" value="SAUR_fam"/>
</dbReference>
<accession>A0A0K9PJC1</accession>
<keyword evidence="3" id="KW-1185">Reference proteome</keyword>
<dbReference type="PANTHER" id="PTHR31374">
    <property type="entry name" value="AUXIN-INDUCED PROTEIN-LIKE-RELATED"/>
    <property type="match status" value="1"/>
</dbReference>